<feature type="chain" id="PRO_5044873656" evidence="1">
    <location>
        <begin position="34"/>
        <end position="306"/>
    </location>
</feature>
<dbReference type="Proteomes" id="UP001189663">
    <property type="component" value="Unassembled WGS sequence"/>
</dbReference>
<protein>
    <submittedName>
        <fullName evidence="2">Uncharacterized protein</fullName>
    </submittedName>
</protein>
<dbReference type="EMBL" id="CATZAT010000018">
    <property type="protein sequence ID" value="CAJ0806181.1"/>
    <property type="molecule type" value="Genomic_DNA"/>
</dbReference>
<reference evidence="2 3" key="1">
    <citation type="submission" date="2023-07" db="EMBL/GenBank/DDBJ databases">
        <authorList>
            <person name="Peeters C."/>
        </authorList>
    </citation>
    <scope>NUCLEOTIDE SEQUENCE [LARGE SCALE GENOMIC DNA]</scope>
    <source>
        <strain evidence="2 3">LMG 18096</strain>
    </source>
</reference>
<sequence>MKIDKTRTRVLAARVPKCAVAALALVGASAALAQLPASFPVKSYAQELVDRTVAQHPDLRAVVMHVTPPNAADNVVIASNIGRIGKPADADDLDVIATGKPHVAMDQGNKRIEIELPLHDVGGQTVGSLGLVWRYPVGGNHAEFERIAGVIRDALSRRILSLANLMDPYPFTPLVTTKSRAQTLVEEALQRHPEVTVLALRARVQPKGDLVLLGSTFGRHGKKADADDMKVLDATAPITGVYSNGKRFGVDLPIRNRIGVAIGTLNVGYAYGSGQDAKALAAHAVALRDELQTRVAATPALEEIDP</sequence>
<feature type="signal peptide" evidence="1">
    <location>
        <begin position="1"/>
        <end position="33"/>
    </location>
</feature>
<dbReference type="RefSeq" id="WP_112187085.1">
    <property type="nucleotide sequence ID" value="NZ_CATZAT010000018.1"/>
</dbReference>
<comment type="caution">
    <text evidence="2">The sequence shown here is derived from an EMBL/GenBank/DDBJ whole genome shotgun (WGS) entry which is preliminary data.</text>
</comment>
<keyword evidence="1" id="KW-0732">Signal</keyword>
<keyword evidence="3" id="KW-1185">Reference proteome</keyword>
<evidence type="ECO:0000313" key="2">
    <source>
        <dbReference type="EMBL" id="CAJ0806181.1"/>
    </source>
</evidence>
<evidence type="ECO:0000256" key="1">
    <source>
        <dbReference type="SAM" id="SignalP"/>
    </source>
</evidence>
<gene>
    <name evidence="2" type="ORF">LMG18096_04751</name>
</gene>
<dbReference type="AlphaFoldDB" id="A0ABC8QM08"/>
<organism evidence="2 3">
    <name type="scientific">Ralstonia holmesii</name>
    <dbReference type="NCBI Taxonomy" id="3058602"/>
    <lineage>
        <taxon>Bacteria</taxon>
        <taxon>Pseudomonadati</taxon>
        <taxon>Pseudomonadota</taxon>
        <taxon>Betaproteobacteria</taxon>
        <taxon>Burkholderiales</taxon>
        <taxon>Burkholderiaceae</taxon>
        <taxon>Ralstonia</taxon>
    </lineage>
</organism>
<proteinExistence type="predicted"/>
<evidence type="ECO:0000313" key="3">
    <source>
        <dbReference type="Proteomes" id="UP001189663"/>
    </source>
</evidence>
<accession>A0ABC8QM08</accession>
<name>A0ABC8QM08_9RALS</name>